<reference evidence="3 4" key="1">
    <citation type="submission" date="2023-01" db="EMBL/GenBank/DDBJ databases">
        <title>Analysis of 21 Apiospora genomes using comparative genomics revels a genus with tremendous synthesis potential of carbohydrate active enzymes and secondary metabolites.</title>
        <authorList>
            <person name="Sorensen T."/>
        </authorList>
    </citation>
    <scope>NUCLEOTIDE SEQUENCE [LARGE SCALE GENOMIC DNA]</scope>
    <source>
        <strain evidence="3 4">CBS 20057</strain>
    </source>
</reference>
<dbReference type="InterPro" id="IPR045518">
    <property type="entry name" value="2EXR"/>
</dbReference>
<proteinExistence type="predicted"/>
<dbReference type="EMBL" id="JAQQWI010000022">
    <property type="protein sequence ID" value="KAK7995807.1"/>
    <property type="molecule type" value="Genomic_DNA"/>
</dbReference>
<evidence type="ECO:0000313" key="4">
    <source>
        <dbReference type="Proteomes" id="UP001396898"/>
    </source>
</evidence>
<sequence>MDFSYFTKMPMELQVEVWRHALHEEAKQRVVLLHDTHVIPRPSLISPLLSVDRMSRIEALRFYPVALKVVDLPKFVAPSFPREGPFGLRHRVRQQRMSLMFERRLDDLVPHSASRGTVRLSPAHDTFIIGLDFAPQYARKSLTHPASDYSDRDDGGKPSRPITQSLLDCGSTVGEIQKVVLAEWDKYARGRPECEVTVESEYALETAEASWNRAVFAGCATFQHLWLWGRGLHGSTRMLGDQASCARTILRVLDDDRDGNNDRGERGRLDIRSWTPVQKDDGSVMVVSRVPGAEDGRTPVSVETFYI</sequence>
<name>A0ABR1R302_9PEZI</name>
<evidence type="ECO:0000256" key="1">
    <source>
        <dbReference type="SAM" id="MobiDB-lite"/>
    </source>
</evidence>
<accession>A0ABR1R302</accession>
<protein>
    <recommendedName>
        <fullName evidence="2">2EXR domain-containing protein</fullName>
    </recommendedName>
</protein>
<feature type="region of interest" description="Disordered" evidence="1">
    <location>
        <begin position="144"/>
        <end position="163"/>
    </location>
</feature>
<organism evidence="3 4">
    <name type="scientific">Apiospora marii</name>
    <dbReference type="NCBI Taxonomy" id="335849"/>
    <lineage>
        <taxon>Eukaryota</taxon>
        <taxon>Fungi</taxon>
        <taxon>Dikarya</taxon>
        <taxon>Ascomycota</taxon>
        <taxon>Pezizomycotina</taxon>
        <taxon>Sordariomycetes</taxon>
        <taxon>Xylariomycetidae</taxon>
        <taxon>Amphisphaeriales</taxon>
        <taxon>Apiosporaceae</taxon>
        <taxon>Apiospora</taxon>
    </lineage>
</organism>
<gene>
    <name evidence="3" type="ORF">PG991_015274</name>
</gene>
<dbReference type="Pfam" id="PF20150">
    <property type="entry name" value="2EXR"/>
    <property type="match status" value="1"/>
</dbReference>
<evidence type="ECO:0000259" key="2">
    <source>
        <dbReference type="Pfam" id="PF20150"/>
    </source>
</evidence>
<dbReference type="Proteomes" id="UP001396898">
    <property type="component" value="Unassembled WGS sequence"/>
</dbReference>
<comment type="caution">
    <text evidence="3">The sequence shown here is derived from an EMBL/GenBank/DDBJ whole genome shotgun (WGS) entry which is preliminary data.</text>
</comment>
<keyword evidence="4" id="KW-1185">Reference proteome</keyword>
<evidence type="ECO:0000313" key="3">
    <source>
        <dbReference type="EMBL" id="KAK7995807.1"/>
    </source>
</evidence>
<feature type="domain" description="2EXR" evidence="2">
    <location>
        <begin position="3"/>
        <end position="70"/>
    </location>
</feature>